<accession>A0A8T1WAG9</accession>
<dbReference type="OrthoDB" id="118323at2759"/>
<keyword evidence="3" id="KW-1185">Reference proteome</keyword>
<organism evidence="2 3">
    <name type="scientific">Phytophthora pseudosyringae</name>
    <dbReference type="NCBI Taxonomy" id="221518"/>
    <lineage>
        <taxon>Eukaryota</taxon>
        <taxon>Sar</taxon>
        <taxon>Stramenopiles</taxon>
        <taxon>Oomycota</taxon>
        <taxon>Peronosporomycetes</taxon>
        <taxon>Peronosporales</taxon>
        <taxon>Peronosporaceae</taxon>
        <taxon>Phytophthora</taxon>
    </lineage>
</organism>
<sequence>MSNILSRTKSASRVAYSSAGTALTSCGSLHSRQPCAVAEPQPDGLPNAWINKYVKRVVRARNKASTPREEDLVTLMPAVHSKSDKNSNRDNLDAVANVRVEDDYDDEEDSDYPSDLERGQSRSASSSQAAAGGNNRVYAVTERPKTLFRRMSTSASAFSAWALDYDPKAAQQL</sequence>
<proteinExistence type="predicted"/>
<comment type="caution">
    <text evidence="2">The sequence shown here is derived from an EMBL/GenBank/DDBJ whole genome shotgun (WGS) entry which is preliminary data.</text>
</comment>
<dbReference type="PROSITE" id="PS51257">
    <property type="entry name" value="PROKAR_LIPOPROTEIN"/>
    <property type="match status" value="1"/>
</dbReference>
<feature type="compositionally biased region" description="Basic and acidic residues" evidence="1">
    <location>
        <begin position="81"/>
        <end position="92"/>
    </location>
</feature>
<protein>
    <submittedName>
        <fullName evidence="2">Uncharacterized protein</fullName>
    </submittedName>
</protein>
<dbReference type="EMBL" id="JAGDFM010000047">
    <property type="protein sequence ID" value="KAG7389244.1"/>
    <property type="molecule type" value="Genomic_DNA"/>
</dbReference>
<gene>
    <name evidence="2" type="ORF">PHYPSEUDO_010802</name>
</gene>
<name>A0A8T1WAG9_9STRA</name>
<evidence type="ECO:0000313" key="3">
    <source>
        <dbReference type="Proteomes" id="UP000694044"/>
    </source>
</evidence>
<feature type="compositionally biased region" description="Acidic residues" evidence="1">
    <location>
        <begin position="102"/>
        <end position="114"/>
    </location>
</feature>
<feature type="region of interest" description="Disordered" evidence="1">
    <location>
        <begin position="62"/>
        <end position="138"/>
    </location>
</feature>
<reference evidence="2" key="1">
    <citation type="submission" date="2021-02" db="EMBL/GenBank/DDBJ databases">
        <authorList>
            <person name="Palmer J.M."/>
        </authorList>
    </citation>
    <scope>NUCLEOTIDE SEQUENCE</scope>
    <source>
        <strain evidence="2">SCRP734</strain>
    </source>
</reference>
<evidence type="ECO:0000256" key="1">
    <source>
        <dbReference type="SAM" id="MobiDB-lite"/>
    </source>
</evidence>
<feature type="compositionally biased region" description="Low complexity" evidence="1">
    <location>
        <begin position="121"/>
        <end position="136"/>
    </location>
</feature>
<dbReference type="AlphaFoldDB" id="A0A8T1WAG9"/>
<dbReference type="Proteomes" id="UP000694044">
    <property type="component" value="Unassembled WGS sequence"/>
</dbReference>
<evidence type="ECO:0000313" key="2">
    <source>
        <dbReference type="EMBL" id="KAG7389244.1"/>
    </source>
</evidence>